<dbReference type="Gene3D" id="3.40.1460.10">
    <property type="entry name" value="Nuclease A inhibitor-like"/>
    <property type="match status" value="1"/>
</dbReference>
<reference evidence="2" key="1">
    <citation type="submission" date="2018-08" db="EMBL/GenBank/DDBJ databases">
        <authorList>
            <person name="Liu Z.-W."/>
            <person name="Du Z.-J."/>
        </authorList>
    </citation>
    <scope>NUCLEOTIDE SEQUENCE [LARGE SCALE GENOMIC DNA]</scope>
    <source>
        <strain evidence="2">H4X</strain>
    </source>
</reference>
<dbReference type="AlphaFoldDB" id="A0A3D8LHJ6"/>
<evidence type="ECO:0000313" key="2">
    <source>
        <dbReference type="Proteomes" id="UP000256708"/>
    </source>
</evidence>
<evidence type="ECO:0000313" key="1">
    <source>
        <dbReference type="EMBL" id="RDV16724.1"/>
    </source>
</evidence>
<accession>A0A3D8LHJ6</accession>
<gene>
    <name evidence="1" type="ORF">DXT99_02770</name>
</gene>
<name>A0A3D8LHJ6_9BACT</name>
<dbReference type="SUPFAM" id="SSF82602">
    <property type="entry name" value="Nuclease A inhibitor (NuiA)"/>
    <property type="match status" value="1"/>
</dbReference>
<dbReference type="Pfam" id="PF07924">
    <property type="entry name" value="NuiA"/>
    <property type="match status" value="1"/>
</dbReference>
<dbReference type="Proteomes" id="UP000256708">
    <property type="component" value="Unassembled WGS sequence"/>
</dbReference>
<comment type="caution">
    <text evidence="1">The sequence shown here is derived from an EMBL/GenBank/DDBJ whole genome shotgun (WGS) entry which is preliminary data.</text>
</comment>
<proteinExistence type="predicted"/>
<sequence>MNNSASASTSALLEQFRAASDGLLYRSETDAPFEVVHFPQVQDSSALPAAIAQLPDMPEGVKAEVVELPYFFRNMVGDDPDAGEEEVKIAQRFRELQELLEQRLQEVKVYKVGKRRIQALVLGKTATGDYAGLKTTLVET</sequence>
<keyword evidence="2" id="KW-1185">Reference proteome</keyword>
<protein>
    <submittedName>
        <fullName evidence="1">Sugar-non-specific nuclease inhibitor NuiA-like protein</fullName>
    </submittedName>
</protein>
<dbReference type="OrthoDB" id="852327at2"/>
<dbReference type="InterPro" id="IPR012489">
    <property type="entry name" value="NucleaseA_inhib-like"/>
</dbReference>
<dbReference type="EMBL" id="QRGR01000003">
    <property type="protein sequence ID" value="RDV16724.1"/>
    <property type="molecule type" value="Genomic_DNA"/>
</dbReference>
<organism evidence="1 2">
    <name type="scientific">Pontibacter diazotrophicus</name>
    <dbReference type="NCBI Taxonomy" id="1400979"/>
    <lineage>
        <taxon>Bacteria</taxon>
        <taxon>Pseudomonadati</taxon>
        <taxon>Bacteroidota</taxon>
        <taxon>Cytophagia</taxon>
        <taxon>Cytophagales</taxon>
        <taxon>Hymenobacteraceae</taxon>
        <taxon>Pontibacter</taxon>
    </lineage>
</organism>
<dbReference type="RefSeq" id="WP_115563998.1">
    <property type="nucleotide sequence ID" value="NZ_QRGR01000003.1"/>
</dbReference>
<dbReference type="InterPro" id="IPR036587">
    <property type="entry name" value="NucleaseA_inhib-like_sf"/>
</dbReference>